<accession>A0ABV9EY66</accession>
<sequence>MSLTDAQLAELYDTKLLNDNLTTYCRAADRMDIEGIRDTYWPDSTDDHGGYIGSGPGWADAVSQWRDKIFSCSHHVSNVLSEIDGDRAKRESMFLCVVAFKEPEVNFFHAGRYRDLCEKRDGVWKVLRRTCIWDWCDAREFTTNWGLTGVPETSNWGARYPDDPIYKDWYASPPMARPPHHDPVV</sequence>
<proteinExistence type="predicted"/>
<dbReference type="InterPro" id="IPR037401">
    <property type="entry name" value="SnoaL-like"/>
</dbReference>
<comment type="caution">
    <text evidence="2">The sequence shown here is derived from an EMBL/GenBank/DDBJ whole genome shotgun (WGS) entry which is preliminary data.</text>
</comment>
<gene>
    <name evidence="2" type="ORF">ACFO3E_10150</name>
</gene>
<evidence type="ECO:0000313" key="2">
    <source>
        <dbReference type="EMBL" id="MFC4594546.1"/>
    </source>
</evidence>
<dbReference type="Pfam" id="PF13577">
    <property type="entry name" value="SnoaL_4"/>
    <property type="match status" value="1"/>
</dbReference>
<dbReference type="SUPFAM" id="SSF54427">
    <property type="entry name" value="NTF2-like"/>
    <property type="match status" value="1"/>
</dbReference>
<dbReference type="EMBL" id="JBHSFZ010000019">
    <property type="protein sequence ID" value="MFC4594546.1"/>
    <property type="molecule type" value="Genomic_DNA"/>
</dbReference>
<name>A0ABV9EY66_9SPHN</name>
<dbReference type="InterPro" id="IPR032710">
    <property type="entry name" value="NTF2-like_dom_sf"/>
</dbReference>
<feature type="domain" description="SnoaL-like" evidence="1">
    <location>
        <begin position="18"/>
        <end position="130"/>
    </location>
</feature>
<keyword evidence="3" id="KW-1185">Reference proteome</keyword>
<reference evidence="3" key="1">
    <citation type="journal article" date="2019" name="Int. J. Syst. Evol. Microbiol.">
        <title>The Global Catalogue of Microorganisms (GCM) 10K type strain sequencing project: providing services to taxonomists for standard genome sequencing and annotation.</title>
        <authorList>
            <consortium name="The Broad Institute Genomics Platform"/>
            <consortium name="The Broad Institute Genome Sequencing Center for Infectious Disease"/>
            <person name="Wu L."/>
            <person name="Ma J."/>
        </authorList>
    </citation>
    <scope>NUCLEOTIDE SEQUENCE [LARGE SCALE GENOMIC DNA]</scope>
    <source>
        <strain evidence="3">NBRC 103632</strain>
    </source>
</reference>
<evidence type="ECO:0000313" key="3">
    <source>
        <dbReference type="Proteomes" id="UP001595957"/>
    </source>
</evidence>
<protein>
    <submittedName>
        <fullName evidence="2">Nuclear transport factor 2 family protein</fullName>
    </submittedName>
</protein>
<dbReference type="RefSeq" id="WP_380804379.1">
    <property type="nucleotide sequence ID" value="NZ_JBHSFZ010000019.1"/>
</dbReference>
<dbReference type="CDD" id="cd00531">
    <property type="entry name" value="NTF2_like"/>
    <property type="match status" value="1"/>
</dbReference>
<evidence type="ECO:0000259" key="1">
    <source>
        <dbReference type="Pfam" id="PF13577"/>
    </source>
</evidence>
<organism evidence="2 3">
    <name type="scientific">Sphingobium tyrosinilyticum</name>
    <dbReference type="NCBI Taxonomy" id="2715436"/>
    <lineage>
        <taxon>Bacteria</taxon>
        <taxon>Pseudomonadati</taxon>
        <taxon>Pseudomonadota</taxon>
        <taxon>Alphaproteobacteria</taxon>
        <taxon>Sphingomonadales</taxon>
        <taxon>Sphingomonadaceae</taxon>
        <taxon>Sphingobium</taxon>
    </lineage>
</organism>
<dbReference type="Proteomes" id="UP001595957">
    <property type="component" value="Unassembled WGS sequence"/>
</dbReference>
<dbReference type="Gene3D" id="3.10.450.50">
    <property type="match status" value="1"/>
</dbReference>